<protein>
    <recommendedName>
        <fullName evidence="3">Aminopeptidase</fullName>
    </recommendedName>
</protein>
<dbReference type="EMBL" id="JAUDUY010000001">
    <property type="protein sequence ID" value="MDM9629992.1"/>
    <property type="molecule type" value="Genomic_DNA"/>
</dbReference>
<evidence type="ECO:0000313" key="1">
    <source>
        <dbReference type="EMBL" id="MDM9629992.1"/>
    </source>
</evidence>
<keyword evidence="2" id="KW-1185">Reference proteome</keyword>
<dbReference type="RefSeq" id="WP_289723359.1">
    <property type="nucleotide sequence ID" value="NZ_JAUDUY010000001.1"/>
</dbReference>
<comment type="caution">
    <text evidence="1">The sequence shown here is derived from an EMBL/GenBank/DDBJ whole genome shotgun (WGS) entry which is preliminary data.</text>
</comment>
<organism evidence="1 2">
    <name type="scientific">Robiginitalea aurantiaca</name>
    <dbReference type="NCBI Taxonomy" id="3056915"/>
    <lineage>
        <taxon>Bacteria</taxon>
        <taxon>Pseudomonadati</taxon>
        <taxon>Bacteroidota</taxon>
        <taxon>Flavobacteriia</taxon>
        <taxon>Flavobacteriales</taxon>
        <taxon>Flavobacteriaceae</taxon>
        <taxon>Robiginitalea</taxon>
    </lineage>
</organism>
<dbReference type="Proteomes" id="UP001174839">
    <property type="component" value="Unassembled WGS sequence"/>
</dbReference>
<sequence length="357" mass="42644">MKKILFTTILLVTLSCADTKKNIEEDKSLMDQSYFRHLSYLINIKNEVAQEHWPDFAENDFYAPVVYYSKENAFVLNPNEHIRKITDRPQELSFNKVPVIKLSETYTDTTSLKFNNGMTSDSTSFAYMQPVLYFQSFELTKKFLQDDLVDIQDWSIMVIHELFHSYEWSIPEMFEYAETVSKHMPGGPDNFLGSYHQDLEWYKESVKQENELLKEIWIDEADLIQNLNKYNSLRNQRIERIKREYDVDIRIAEDYEITIEGQARYFESLVKRYLSKNVPEAAFLTQEDKEGITNMFKGYEVSKDKNLSDIFNNRYYYPMGYNISMILEKYNVDYKNSIFREEQNIHHYLEELKNSQQ</sequence>
<dbReference type="PROSITE" id="PS51257">
    <property type="entry name" value="PROKAR_LIPOPROTEIN"/>
    <property type="match status" value="1"/>
</dbReference>
<proteinExistence type="predicted"/>
<reference evidence="1" key="1">
    <citation type="submission" date="2023-06" db="EMBL/GenBank/DDBJ databases">
        <title>Robiginitalea aurantiacus sp. nov. and Algoriphagus sediminis sp. nov., isolated from coastal sediment.</title>
        <authorList>
            <person name="Zhou Z.Y."/>
            <person name="An J."/>
            <person name="Jia Y.W."/>
            <person name="Du Z.J."/>
        </authorList>
    </citation>
    <scope>NUCLEOTIDE SEQUENCE</scope>
    <source>
        <strain evidence="1">M39</strain>
    </source>
</reference>
<name>A0ABT7WAR6_9FLAO</name>
<evidence type="ECO:0008006" key="3">
    <source>
        <dbReference type="Google" id="ProtNLM"/>
    </source>
</evidence>
<evidence type="ECO:0000313" key="2">
    <source>
        <dbReference type="Proteomes" id="UP001174839"/>
    </source>
</evidence>
<gene>
    <name evidence="1" type="ORF">QU605_00815</name>
</gene>
<accession>A0ABT7WAR6</accession>